<evidence type="ECO:0000313" key="3">
    <source>
        <dbReference type="Proteomes" id="UP000192257"/>
    </source>
</evidence>
<keyword evidence="3" id="KW-1185">Reference proteome</keyword>
<name>A0A1X0NKW4_9TRYP</name>
<dbReference type="EMBL" id="NBCO01000035">
    <property type="protein sequence ID" value="ORC85412.1"/>
    <property type="molecule type" value="Genomic_DNA"/>
</dbReference>
<dbReference type="GeneID" id="39988989"/>
<dbReference type="OrthoDB" id="248652at2759"/>
<sequence length="575" mass="64153">MCDIINNRSKGGESQTFFDGHEGVMEGKTRNGDVFKFNTGQCTDASVVLSDKTNEYSDTVDGDDSVSLVPAIGTQESPHASFHWLGNYGFEDKTEVFLFPAIEKHRGEHPVQSTPHDRLSPVMTTTMVGDSLSSALMMHSLFTVNTAADLSPTLLTTFLAYSDEMAMAAQTTSSSCHSLGAAFDFIKTRLFPTGNVHFPLLAGAQEQQQRKRIMALSWFLQQHREHAATMLSMGFRFLLDLENYSFSWKRAVEVPLMALQLLSTFAQAVTFDGHPNTFAALNPREHLLLMASCLLACWKFADVDANVVALIAVLEHSFFRHHAVLQLRDVLHMELTVLGVCGVCVEAPRWWTVAIELLTIAHTDMKEAYYYNNNNNDKNDFDGKKKGITQSFEEKLELLLMASEQILLIVINVDSDHGEEKGKDKEGKERNAIHNNNNNNNNNNTNTTSHHQNHHSHHSIYSVRLAELRTTLLSWMESHPIFGVALAVASGVVTLPWAASYIAPTAKACNLNKQRDGDKCRNDNGESSQCPLFPRSDIQRVIHAADDAVQRELGVMVEVLTEVLRTSWKESQSEL</sequence>
<comment type="caution">
    <text evidence="2">The sequence shown here is derived from an EMBL/GenBank/DDBJ whole genome shotgun (WGS) entry which is preliminary data.</text>
</comment>
<protein>
    <submittedName>
        <fullName evidence="2">Uncharacterized protein</fullName>
    </submittedName>
</protein>
<gene>
    <name evidence="2" type="ORF">TM35_000351560</name>
</gene>
<dbReference type="RefSeq" id="XP_028879478.1">
    <property type="nucleotide sequence ID" value="XM_029029209.1"/>
</dbReference>
<reference evidence="2 3" key="1">
    <citation type="submission" date="2017-03" db="EMBL/GenBank/DDBJ databases">
        <title>An alternative strategy for trypanosome survival in the mammalian bloodstream revealed through genome and transcriptome analysis of the ubiquitous bovine parasite Trypanosoma (Megatrypanum) theileri.</title>
        <authorList>
            <person name="Kelly S."/>
            <person name="Ivens A."/>
            <person name="Mott A."/>
            <person name="O'Neill E."/>
            <person name="Emms D."/>
            <person name="Macleod O."/>
            <person name="Voorheis P."/>
            <person name="Matthews J."/>
            <person name="Matthews K."/>
            <person name="Carrington M."/>
        </authorList>
    </citation>
    <scope>NUCLEOTIDE SEQUENCE [LARGE SCALE GENOMIC DNA]</scope>
    <source>
        <strain evidence="2">Edinburgh</strain>
    </source>
</reference>
<dbReference type="Proteomes" id="UP000192257">
    <property type="component" value="Unassembled WGS sequence"/>
</dbReference>
<organism evidence="2 3">
    <name type="scientific">Trypanosoma theileri</name>
    <dbReference type="NCBI Taxonomy" id="67003"/>
    <lineage>
        <taxon>Eukaryota</taxon>
        <taxon>Discoba</taxon>
        <taxon>Euglenozoa</taxon>
        <taxon>Kinetoplastea</taxon>
        <taxon>Metakinetoplastina</taxon>
        <taxon>Trypanosomatida</taxon>
        <taxon>Trypanosomatidae</taxon>
        <taxon>Trypanosoma</taxon>
    </lineage>
</organism>
<evidence type="ECO:0000313" key="2">
    <source>
        <dbReference type="EMBL" id="ORC85412.1"/>
    </source>
</evidence>
<dbReference type="VEuPathDB" id="TriTrypDB:TM35_000351560"/>
<feature type="compositionally biased region" description="Basic and acidic residues" evidence="1">
    <location>
        <begin position="417"/>
        <end position="432"/>
    </location>
</feature>
<dbReference type="AlphaFoldDB" id="A0A1X0NKW4"/>
<feature type="region of interest" description="Disordered" evidence="1">
    <location>
        <begin position="417"/>
        <end position="458"/>
    </location>
</feature>
<proteinExistence type="predicted"/>
<feature type="compositionally biased region" description="Low complexity" evidence="1">
    <location>
        <begin position="434"/>
        <end position="450"/>
    </location>
</feature>
<accession>A0A1X0NKW4</accession>
<evidence type="ECO:0000256" key="1">
    <source>
        <dbReference type="SAM" id="MobiDB-lite"/>
    </source>
</evidence>